<accession>A0A075JD57</accession>
<keyword evidence="3" id="KW-1185">Reference proteome</keyword>
<sequence length="116" mass="12596">MLVVGAIVVSRYRPLVGAGILFGAALVFPGFNVGKNDAGSLFSTVTDDKAWTVSAQETSAAQWVRDHSGETDVVATNVHCRVPEDAECDSRAYWVSALTERRVFIEAWGLHRSRAT</sequence>
<proteinExistence type="predicted"/>
<evidence type="ECO:0000313" key="3">
    <source>
        <dbReference type="Proteomes" id="UP000027986"/>
    </source>
</evidence>
<keyword evidence="1" id="KW-0812">Transmembrane</keyword>
<dbReference type="HOGENOM" id="CLU_2092817_0_0_11"/>
<dbReference type="EMBL" id="CP008889">
    <property type="protein sequence ID" value="AIF40211.1"/>
    <property type="molecule type" value="Genomic_DNA"/>
</dbReference>
<organism evidence="2 3">
    <name type="scientific">Dermacoccus nishinomiyaensis</name>
    <dbReference type="NCBI Taxonomy" id="1274"/>
    <lineage>
        <taxon>Bacteria</taxon>
        <taxon>Bacillati</taxon>
        <taxon>Actinomycetota</taxon>
        <taxon>Actinomycetes</taxon>
        <taxon>Micrococcales</taxon>
        <taxon>Dermacoccaceae</taxon>
        <taxon>Dermacoccus</taxon>
    </lineage>
</organism>
<evidence type="ECO:0000256" key="1">
    <source>
        <dbReference type="SAM" id="Phobius"/>
    </source>
</evidence>
<dbReference type="KEGG" id="dni:HX89_03745"/>
<protein>
    <submittedName>
        <fullName evidence="2">Uncharacterized protein</fullName>
    </submittedName>
</protein>
<evidence type="ECO:0000313" key="2">
    <source>
        <dbReference type="EMBL" id="AIF40211.1"/>
    </source>
</evidence>
<feature type="transmembrane region" description="Helical" evidence="1">
    <location>
        <begin position="12"/>
        <end position="31"/>
    </location>
</feature>
<keyword evidence="1" id="KW-1133">Transmembrane helix</keyword>
<gene>
    <name evidence="2" type="ORF">HX89_03745</name>
</gene>
<reference evidence="2 3" key="1">
    <citation type="submission" date="2014-07" db="EMBL/GenBank/DDBJ databases">
        <title>Genome Sequencing of Dermacoccus nishinomiyaensis.</title>
        <authorList>
            <person name="Hong K.W."/>
            <person name="Chan K.G."/>
        </authorList>
    </citation>
    <scope>NUCLEOTIDE SEQUENCE [LARGE SCALE GENOMIC DNA]</scope>
    <source>
        <strain evidence="2 3">M25</strain>
    </source>
</reference>
<dbReference type="AlphaFoldDB" id="A0A075JD57"/>
<keyword evidence="1" id="KW-0472">Membrane</keyword>
<name>A0A075JD57_9MICO</name>
<dbReference type="Proteomes" id="UP000027986">
    <property type="component" value="Chromosome"/>
</dbReference>